<keyword evidence="5 7" id="KW-1133">Transmembrane helix</keyword>
<feature type="transmembrane region" description="Helical" evidence="7">
    <location>
        <begin position="603"/>
        <end position="623"/>
    </location>
</feature>
<evidence type="ECO:0000259" key="8">
    <source>
        <dbReference type="Pfam" id="PF00924"/>
    </source>
</evidence>
<feature type="transmembrane region" description="Helical" evidence="7">
    <location>
        <begin position="373"/>
        <end position="393"/>
    </location>
</feature>
<feature type="domain" description="Mechanosensitive ion channel MscS" evidence="8">
    <location>
        <begin position="645"/>
        <end position="711"/>
    </location>
</feature>
<dbReference type="InterPro" id="IPR023408">
    <property type="entry name" value="MscS_beta-dom_sf"/>
</dbReference>
<dbReference type="EMBL" id="CP094535">
    <property type="protein sequence ID" value="UOE36513.1"/>
    <property type="molecule type" value="Genomic_DNA"/>
</dbReference>
<dbReference type="InterPro" id="IPR011066">
    <property type="entry name" value="MscS_channel_C_sf"/>
</dbReference>
<feature type="transmembrane region" description="Helical" evidence="7">
    <location>
        <begin position="629"/>
        <end position="658"/>
    </location>
</feature>
<sequence length="803" mass="88103">MKRAFLLPRKLLWPGILGQLLGIVVLLGLPALAAAQSVGGPAADSGSAIARPVVPLAADSSSAARSARVEAAYLTLGHINATARSLANTADITTQLPGVETNLHTIYNNLTQFGAVVSARQLLTFRVLLKDMRQDLTAWRAALIQSGHQLDTMQLQLAGLRQQLGPPSADDQVPGDTVLTQTLASIRRKQQRTALLVQQQQRTLQTLQNRVSGNYIHLLEQEDILSEQFRKLGISSLQPDAQPLSRAVAADTTQQARLGEKLQRAYAGQQQLLAYYFSQHSGGWGWLLVIGALFFWWVFRNFRQASQVAPEKALDHRALIQLRPFPVTGTLVVMLSLAPYFSLQAPAGYLDLLQLLVLLMLTWHLGRTWPRRLYFWWLGFVAILVAQNALLAGPLPGPGLRWVLIGCNLVAAGLGIRWGRRARQAPELNWFVGPVLFLYAGLQVAAIISNLTGYLSLAKLLTSTAANSLLQIIALSTLIDLLTQALNLQMQRIRLSNGVSSRFNFDVIERHSTTLLSVVAVGLWLMAFFTNLNLYALVGGAVKYLLITPWEVGTVSISLLNVLLFGLVIFLTVQAQKFVGYFYGDADDDEFNPRLDRKGSKQLIIRLVVFGIGATLAAAVSGLPVDRIALVFGALSVGIGLGLQNIVNNLVSGIILIFERPFQIGDYIEVAGKTGRVKDIGVRSSKLISMAGSEIIVPNGDLLSNHVINWTLSNNHMRVSLDLKLAATTDLEHARELISEEVLASRNVLQQVEPEILLRGIAGQVYDLQVQFWINNIRHEQQLKSEILASIYKRFGGEGILLN</sequence>
<dbReference type="Pfam" id="PF21082">
    <property type="entry name" value="MS_channel_3rd"/>
    <property type="match status" value="1"/>
</dbReference>
<feature type="transmembrane region" description="Helical" evidence="7">
    <location>
        <begin position="515"/>
        <end position="538"/>
    </location>
</feature>
<accession>A0ABY4BBJ0</accession>
<dbReference type="Gene3D" id="2.30.30.60">
    <property type="match status" value="1"/>
</dbReference>
<evidence type="ECO:0000259" key="9">
    <source>
        <dbReference type="Pfam" id="PF21082"/>
    </source>
</evidence>
<reference evidence="10 11" key="1">
    <citation type="submission" date="2022-03" db="EMBL/GenBank/DDBJ databases">
        <title>Hymenobactersp. isolated from the air.</title>
        <authorList>
            <person name="Won M."/>
            <person name="Kwon S.-W."/>
        </authorList>
    </citation>
    <scope>NUCLEOTIDE SEQUENCE [LARGE SCALE GENOMIC DNA]</scope>
    <source>
        <strain evidence="10 11">KACC 22596</strain>
        <plasmid evidence="10 11">unnamed1</plasmid>
    </source>
</reference>
<geneLocation type="plasmid" evidence="10 11">
    <name>unnamed1</name>
</geneLocation>
<feature type="transmembrane region" description="Helical" evidence="7">
    <location>
        <begin position="399"/>
        <end position="416"/>
    </location>
</feature>
<organism evidence="10 11">
    <name type="scientific">Hymenobacter monticola</name>
    <dbReference type="NCBI Taxonomy" id="1705399"/>
    <lineage>
        <taxon>Bacteria</taxon>
        <taxon>Pseudomonadati</taxon>
        <taxon>Bacteroidota</taxon>
        <taxon>Cytophagia</taxon>
        <taxon>Cytophagales</taxon>
        <taxon>Hymenobacteraceae</taxon>
        <taxon>Hymenobacter</taxon>
    </lineage>
</organism>
<dbReference type="InterPro" id="IPR006685">
    <property type="entry name" value="MscS_channel_2nd"/>
</dbReference>
<keyword evidence="6 7" id="KW-0472">Membrane</keyword>
<keyword evidence="10" id="KW-0614">Plasmid</keyword>
<evidence type="ECO:0000256" key="7">
    <source>
        <dbReference type="SAM" id="Phobius"/>
    </source>
</evidence>
<comment type="similarity">
    <text evidence="2">Belongs to the MscS (TC 1.A.23) family.</text>
</comment>
<keyword evidence="4 7" id="KW-0812">Transmembrane</keyword>
<dbReference type="Pfam" id="PF00924">
    <property type="entry name" value="MS_channel_2nd"/>
    <property type="match status" value="1"/>
</dbReference>
<feature type="transmembrane region" description="Helical" evidence="7">
    <location>
        <begin position="283"/>
        <end position="299"/>
    </location>
</feature>
<name>A0ABY4BBJ0_9BACT</name>
<evidence type="ECO:0000256" key="6">
    <source>
        <dbReference type="ARBA" id="ARBA00023136"/>
    </source>
</evidence>
<keyword evidence="11" id="KW-1185">Reference proteome</keyword>
<evidence type="ECO:0000313" key="11">
    <source>
        <dbReference type="Proteomes" id="UP000831390"/>
    </source>
</evidence>
<dbReference type="SUPFAM" id="SSF82689">
    <property type="entry name" value="Mechanosensitive channel protein MscS (YggB), C-terminal domain"/>
    <property type="match status" value="1"/>
</dbReference>
<evidence type="ECO:0000256" key="2">
    <source>
        <dbReference type="ARBA" id="ARBA00008017"/>
    </source>
</evidence>
<feature type="domain" description="Mechanosensitive ion channel MscS C-terminal" evidence="9">
    <location>
        <begin position="721"/>
        <end position="800"/>
    </location>
</feature>
<dbReference type="RefSeq" id="WP_243520451.1">
    <property type="nucleotide sequence ID" value="NZ_CP094535.1"/>
</dbReference>
<feature type="transmembrane region" description="Helical" evidence="7">
    <location>
        <begin position="468"/>
        <end position="488"/>
    </location>
</feature>
<feature type="transmembrane region" description="Helical" evidence="7">
    <location>
        <begin position="550"/>
        <end position="573"/>
    </location>
</feature>
<feature type="transmembrane region" description="Helical" evidence="7">
    <location>
        <begin position="347"/>
        <end position="366"/>
    </location>
</feature>
<dbReference type="Proteomes" id="UP000831390">
    <property type="component" value="Plasmid unnamed1"/>
</dbReference>
<evidence type="ECO:0000256" key="4">
    <source>
        <dbReference type="ARBA" id="ARBA00022692"/>
    </source>
</evidence>
<dbReference type="PANTHER" id="PTHR30347:SF1">
    <property type="entry name" value="MECHANOSENSITIVE CHANNEL MSCK"/>
    <property type="match status" value="1"/>
</dbReference>
<feature type="transmembrane region" description="Helical" evidence="7">
    <location>
        <begin position="428"/>
        <end position="448"/>
    </location>
</feature>
<evidence type="ECO:0000313" key="10">
    <source>
        <dbReference type="EMBL" id="UOE36513.1"/>
    </source>
</evidence>
<dbReference type="InterPro" id="IPR049278">
    <property type="entry name" value="MS_channel_C"/>
</dbReference>
<dbReference type="InterPro" id="IPR010920">
    <property type="entry name" value="LSM_dom_sf"/>
</dbReference>
<evidence type="ECO:0000256" key="1">
    <source>
        <dbReference type="ARBA" id="ARBA00004651"/>
    </source>
</evidence>
<evidence type="ECO:0000256" key="5">
    <source>
        <dbReference type="ARBA" id="ARBA00022989"/>
    </source>
</evidence>
<feature type="transmembrane region" description="Helical" evidence="7">
    <location>
        <begin position="320"/>
        <end position="341"/>
    </location>
</feature>
<protein>
    <submittedName>
        <fullName evidence="10">Mechanosensitive ion channel</fullName>
    </submittedName>
</protein>
<dbReference type="SUPFAM" id="SSF50182">
    <property type="entry name" value="Sm-like ribonucleoproteins"/>
    <property type="match status" value="1"/>
</dbReference>
<proteinExistence type="inferred from homology"/>
<comment type="subcellular location">
    <subcellularLocation>
        <location evidence="1">Cell membrane</location>
        <topology evidence="1">Multi-pass membrane protein</topology>
    </subcellularLocation>
</comment>
<dbReference type="Gene3D" id="3.30.70.100">
    <property type="match status" value="1"/>
</dbReference>
<evidence type="ECO:0000256" key="3">
    <source>
        <dbReference type="ARBA" id="ARBA00022475"/>
    </source>
</evidence>
<gene>
    <name evidence="10" type="ORF">MTP16_23795</name>
</gene>
<dbReference type="PANTHER" id="PTHR30347">
    <property type="entry name" value="POTASSIUM CHANNEL RELATED"/>
    <property type="match status" value="1"/>
</dbReference>
<dbReference type="InterPro" id="IPR052702">
    <property type="entry name" value="MscS-like_channel"/>
</dbReference>
<keyword evidence="3" id="KW-1003">Cell membrane</keyword>
<dbReference type="Gene3D" id="1.10.287.1260">
    <property type="match status" value="1"/>
</dbReference>